<dbReference type="AlphaFoldDB" id="M0CJY6"/>
<evidence type="ECO:0000313" key="2">
    <source>
        <dbReference type="EMBL" id="ELZ23531.1"/>
    </source>
</evidence>
<gene>
    <name evidence="2" type="ORF">C475_14698</name>
</gene>
<sequence length="237" mass="25843">MKGNLGGALVLTNVSRDDKSEHDDPLARYMFEVCADFVVIEPEKGDMPVTESEGYGDGNPDDDRNLDYPANRYEGDWAADYQEIKIERQDDNTIQFGMEPPEDGDMYMHPVPQDGSSVADFGGGWSSLSTASSALSLAMSAAGISGSGALGAAGLAASLMSQGDDYNMADDDQVVLSEQYYVGFFRASNHAKFQLTVEPGESGQFKVTELFKHWRGRESCQTSWTIFADYDNVSVYG</sequence>
<reference evidence="2 3" key="1">
    <citation type="journal article" date="2014" name="PLoS Genet.">
        <title>Phylogenetically driven sequencing of extremely halophilic archaea reveals strategies for static and dynamic osmo-response.</title>
        <authorList>
            <person name="Becker E.A."/>
            <person name="Seitzer P.M."/>
            <person name="Tritt A."/>
            <person name="Larsen D."/>
            <person name="Krusor M."/>
            <person name="Yao A.I."/>
            <person name="Wu D."/>
            <person name="Madern D."/>
            <person name="Eisen J.A."/>
            <person name="Darling A.E."/>
            <person name="Facciotti M.T."/>
        </authorList>
    </citation>
    <scope>NUCLEOTIDE SEQUENCE [LARGE SCALE GENOMIC DNA]</scope>
    <source>
        <strain evidence="2 3">2-9-1</strain>
    </source>
</reference>
<keyword evidence="3" id="KW-1185">Reference proteome</keyword>
<organism evidence="2 3">
    <name type="scientific">Halosimplex carlsbadense 2-9-1</name>
    <dbReference type="NCBI Taxonomy" id="797114"/>
    <lineage>
        <taxon>Archaea</taxon>
        <taxon>Methanobacteriati</taxon>
        <taxon>Methanobacteriota</taxon>
        <taxon>Stenosarchaea group</taxon>
        <taxon>Halobacteria</taxon>
        <taxon>Halobacteriales</taxon>
        <taxon>Haloarculaceae</taxon>
        <taxon>Halosimplex</taxon>
    </lineage>
</organism>
<feature type="region of interest" description="Disordered" evidence="1">
    <location>
        <begin position="44"/>
        <end position="64"/>
    </location>
</feature>
<dbReference type="Proteomes" id="UP000011626">
    <property type="component" value="Unassembled WGS sequence"/>
</dbReference>
<evidence type="ECO:0000313" key="3">
    <source>
        <dbReference type="Proteomes" id="UP000011626"/>
    </source>
</evidence>
<name>M0CJY6_9EURY</name>
<evidence type="ECO:0000256" key="1">
    <source>
        <dbReference type="SAM" id="MobiDB-lite"/>
    </source>
</evidence>
<accession>M0CJY6</accession>
<protein>
    <submittedName>
        <fullName evidence="2">Uncharacterized protein</fullName>
    </submittedName>
</protein>
<proteinExistence type="predicted"/>
<dbReference type="EMBL" id="AOIU01000033">
    <property type="protein sequence ID" value="ELZ23531.1"/>
    <property type="molecule type" value="Genomic_DNA"/>
</dbReference>
<comment type="caution">
    <text evidence="2">The sequence shown here is derived from an EMBL/GenBank/DDBJ whole genome shotgun (WGS) entry which is preliminary data.</text>
</comment>